<comment type="caution">
    <text evidence="1">The sequence shown here is derived from an EMBL/GenBank/DDBJ whole genome shotgun (WGS) entry which is preliminary data.</text>
</comment>
<dbReference type="EMBL" id="JBHUIV010000016">
    <property type="protein sequence ID" value="MFD2201839.1"/>
    <property type="molecule type" value="Genomic_DNA"/>
</dbReference>
<dbReference type="Proteomes" id="UP001597414">
    <property type="component" value="Unassembled WGS sequence"/>
</dbReference>
<sequence>MMNRILDFYFKLPDDDSLGILTKAFNRLNARILKRVLDKTVPSYFLKTMDQFPSGINHIPREKKVIVSLTSFPARIKDLWIVIECLLRQSYQADKIILWLARPQFEGIDLPESLVNQQKRGLEIRFVDEDLRSHKKYLFAFDLFPNDYIVTVDDDLYYDEKLLENLIHLKSNFPDAVVTNRAHELTFDSIGNILPYKFWKHNSVSLQPSFFMVQTGGFGTLYSKEDLDQSYNNIQIIKNNIPFADDLWMKVQTLLAGKKVVTNDRYNKDPLTVRNSQLEKLVSKNVFDGGNDQQLRSVLNHFQLGNLEQFREQN</sequence>
<protein>
    <recommendedName>
        <fullName evidence="3">Glycosyltransferase</fullName>
    </recommendedName>
</protein>
<evidence type="ECO:0000313" key="1">
    <source>
        <dbReference type="EMBL" id="MFD2201839.1"/>
    </source>
</evidence>
<dbReference type="InterPro" id="IPR029044">
    <property type="entry name" value="Nucleotide-diphossugar_trans"/>
</dbReference>
<proteinExistence type="predicted"/>
<dbReference type="RefSeq" id="WP_380801903.1">
    <property type="nucleotide sequence ID" value="NZ_JBHUIV010000016.1"/>
</dbReference>
<name>A0ABW5B9C8_9BACT</name>
<reference evidence="2" key="1">
    <citation type="journal article" date="2019" name="Int. J. Syst. Evol. Microbiol.">
        <title>The Global Catalogue of Microorganisms (GCM) 10K type strain sequencing project: providing services to taxonomists for standard genome sequencing and annotation.</title>
        <authorList>
            <consortium name="The Broad Institute Genomics Platform"/>
            <consortium name="The Broad Institute Genome Sequencing Center for Infectious Disease"/>
            <person name="Wu L."/>
            <person name="Ma J."/>
        </authorList>
    </citation>
    <scope>NUCLEOTIDE SEQUENCE [LARGE SCALE GENOMIC DNA]</scope>
    <source>
        <strain evidence="2">KCTC 19812</strain>
    </source>
</reference>
<dbReference type="Gene3D" id="3.90.550.10">
    <property type="entry name" value="Spore Coat Polysaccharide Biosynthesis Protein SpsA, Chain A"/>
    <property type="match status" value="1"/>
</dbReference>
<gene>
    <name evidence="1" type="ORF">ACFSKV_09685</name>
</gene>
<accession>A0ABW5B9C8</accession>
<organism evidence="1 2">
    <name type="scientific">Shivajiella indica</name>
    <dbReference type="NCBI Taxonomy" id="872115"/>
    <lineage>
        <taxon>Bacteria</taxon>
        <taxon>Pseudomonadati</taxon>
        <taxon>Bacteroidota</taxon>
        <taxon>Cytophagia</taxon>
        <taxon>Cytophagales</taxon>
        <taxon>Cyclobacteriaceae</taxon>
        <taxon>Shivajiella</taxon>
    </lineage>
</organism>
<evidence type="ECO:0008006" key="3">
    <source>
        <dbReference type="Google" id="ProtNLM"/>
    </source>
</evidence>
<keyword evidence="2" id="KW-1185">Reference proteome</keyword>
<evidence type="ECO:0000313" key="2">
    <source>
        <dbReference type="Proteomes" id="UP001597414"/>
    </source>
</evidence>
<dbReference type="SUPFAM" id="SSF53448">
    <property type="entry name" value="Nucleotide-diphospho-sugar transferases"/>
    <property type="match status" value="1"/>
</dbReference>